<gene>
    <name evidence="2" type="ORF">RIF29_42142</name>
</gene>
<keyword evidence="1" id="KW-1133">Transmembrane helix</keyword>
<dbReference type="EMBL" id="JAYWIO010000008">
    <property type="protein sequence ID" value="KAK7247262.1"/>
    <property type="molecule type" value="Genomic_DNA"/>
</dbReference>
<keyword evidence="1" id="KW-0472">Membrane</keyword>
<sequence>MSSWTRISVGSVLVLFESPLLDEQNPLSPKNPNPWRLRDPLFSLSFLSFFLSFISLSLSLSLVSRSSY</sequence>
<comment type="caution">
    <text evidence="2">The sequence shown here is derived from an EMBL/GenBank/DDBJ whole genome shotgun (WGS) entry which is preliminary data.</text>
</comment>
<dbReference type="AlphaFoldDB" id="A0AAN9HTD1"/>
<evidence type="ECO:0000313" key="3">
    <source>
        <dbReference type="Proteomes" id="UP001372338"/>
    </source>
</evidence>
<evidence type="ECO:0000256" key="1">
    <source>
        <dbReference type="SAM" id="Phobius"/>
    </source>
</evidence>
<evidence type="ECO:0000313" key="2">
    <source>
        <dbReference type="EMBL" id="KAK7247262.1"/>
    </source>
</evidence>
<reference evidence="2 3" key="1">
    <citation type="submission" date="2024-01" db="EMBL/GenBank/DDBJ databases">
        <title>The genomes of 5 underutilized Papilionoideae crops provide insights into root nodulation and disease resistanc.</title>
        <authorList>
            <person name="Yuan L."/>
        </authorList>
    </citation>
    <scope>NUCLEOTIDE SEQUENCE [LARGE SCALE GENOMIC DNA]</scope>
    <source>
        <strain evidence="2">ZHUSHIDOU_FW_LH</strain>
        <tissue evidence="2">Leaf</tissue>
    </source>
</reference>
<keyword evidence="3" id="KW-1185">Reference proteome</keyword>
<accession>A0AAN9HTD1</accession>
<keyword evidence="1" id="KW-0812">Transmembrane</keyword>
<dbReference type="Proteomes" id="UP001372338">
    <property type="component" value="Unassembled WGS sequence"/>
</dbReference>
<name>A0AAN9HTD1_CROPI</name>
<feature type="transmembrane region" description="Helical" evidence="1">
    <location>
        <begin position="41"/>
        <end position="63"/>
    </location>
</feature>
<proteinExistence type="predicted"/>
<organism evidence="2 3">
    <name type="scientific">Crotalaria pallida</name>
    <name type="common">Smooth rattlebox</name>
    <name type="synonym">Crotalaria striata</name>
    <dbReference type="NCBI Taxonomy" id="3830"/>
    <lineage>
        <taxon>Eukaryota</taxon>
        <taxon>Viridiplantae</taxon>
        <taxon>Streptophyta</taxon>
        <taxon>Embryophyta</taxon>
        <taxon>Tracheophyta</taxon>
        <taxon>Spermatophyta</taxon>
        <taxon>Magnoliopsida</taxon>
        <taxon>eudicotyledons</taxon>
        <taxon>Gunneridae</taxon>
        <taxon>Pentapetalae</taxon>
        <taxon>rosids</taxon>
        <taxon>fabids</taxon>
        <taxon>Fabales</taxon>
        <taxon>Fabaceae</taxon>
        <taxon>Papilionoideae</taxon>
        <taxon>50 kb inversion clade</taxon>
        <taxon>genistoids sensu lato</taxon>
        <taxon>core genistoids</taxon>
        <taxon>Crotalarieae</taxon>
        <taxon>Crotalaria</taxon>
    </lineage>
</organism>
<protein>
    <submittedName>
        <fullName evidence="2">Uncharacterized protein</fullName>
    </submittedName>
</protein>